<feature type="transmembrane region" description="Helical" evidence="6">
    <location>
        <begin position="230"/>
        <end position="247"/>
    </location>
</feature>
<accession>A0ABD3M1U6</accession>
<dbReference type="PANTHER" id="PTHR12385:SF4">
    <property type="entry name" value="PROTEIN PNS1"/>
    <property type="match status" value="1"/>
</dbReference>
<keyword evidence="5 6" id="KW-0472">Membrane</keyword>
<feature type="transmembrane region" description="Helical" evidence="6">
    <location>
        <begin position="513"/>
        <end position="532"/>
    </location>
</feature>
<sequence length="618" mass="67834">MGFFSRKSTKTNESDAVADSGNSSISNSSNNNTIGDVRSSPSYTPPPEGGGGGGDMPQPSSVPPPQPVGYKMDPAGDGSEYLNADLVTPETATATDGESVPADDNEGQDVTRPANLEAADATAADDDKEAALPQKVPFDGVKGVVQTPKYKDLKYFIFFVLHFGITIWWFVDSFIPSYTYYNYVKYSSLSVKHVPLIGVMIALNFVGLLISLLAVGYFLRHGQTVLKSTIFFSMSMCLGVGVFGLFIGEFIMLIAGLVAFSIVSIYANMVWKRIPFTAINLSVAIRSVRENMGLILAALQVCGIGFLWVLIAAIACVNAYKTYGPWTLLYFIFSFYWIQQVLSNVVSVATAGNIGRWFVLGESTPDLNTGLQDTLTRARTYSFGSICVESLFFGLHQMIHGLSTFLSFLHIPILPMLLNGITWCISKITNINEWTFVYIGLYGYSCTSAERNITTLFRNNGMDVMLRNKYAGNILFMTNMTIGLLTGVNGMMFAAFGYKLWRKSGMPNPTLDGFIVGFLVGFLYSSIILSVITATMRTLIVCFAESPAEFKATHPELGRRMEEAWEMYDSEDRSNNEPKNESKGKAGKLSATNLLRDRSKGSFLDTLKGKEMTTQSIV</sequence>
<evidence type="ECO:0000256" key="4">
    <source>
        <dbReference type="ARBA" id="ARBA00022989"/>
    </source>
</evidence>
<comment type="function">
    <text evidence="6">Choline transporter.</text>
</comment>
<dbReference type="GO" id="GO:0022857">
    <property type="term" value="F:transmembrane transporter activity"/>
    <property type="evidence" value="ECO:0007669"/>
    <property type="project" value="UniProtKB-UniRule"/>
</dbReference>
<feature type="transmembrane region" description="Helical" evidence="6">
    <location>
        <begin position="155"/>
        <end position="175"/>
    </location>
</feature>
<evidence type="ECO:0000256" key="6">
    <source>
        <dbReference type="RuleBase" id="RU368066"/>
    </source>
</evidence>
<feature type="transmembrane region" description="Helical" evidence="6">
    <location>
        <begin position="335"/>
        <end position="359"/>
    </location>
</feature>
<feature type="transmembrane region" description="Helical" evidence="6">
    <location>
        <begin position="195"/>
        <end position="218"/>
    </location>
</feature>
<evidence type="ECO:0000256" key="7">
    <source>
        <dbReference type="SAM" id="MobiDB-lite"/>
    </source>
</evidence>
<feature type="transmembrane region" description="Helical" evidence="6">
    <location>
        <begin position="253"/>
        <end position="271"/>
    </location>
</feature>
<name>A0ABD3M1U6_9STRA</name>
<comment type="caution">
    <text evidence="8">The sequence shown here is derived from an EMBL/GenBank/DDBJ whole genome shotgun (WGS) entry which is preliminary data.</text>
</comment>
<gene>
    <name evidence="8" type="ORF">ACHAWU_000349</name>
</gene>
<evidence type="ECO:0000313" key="9">
    <source>
        <dbReference type="Proteomes" id="UP001530293"/>
    </source>
</evidence>
<dbReference type="Pfam" id="PF04515">
    <property type="entry name" value="Choline_transpo"/>
    <property type="match status" value="1"/>
</dbReference>
<evidence type="ECO:0000256" key="3">
    <source>
        <dbReference type="ARBA" id="ARBA00022692"/>
    </source>
</evidence>
<evidence type="ECO:0000313" key="8">
    <source>
        <dbReference type="EMBL" id="KAL3757708.1"/>
    </source>
</evidence>
<proteinExistence type="inferred from homology"/>
<dbReference type="AlphaFoldDB" id="A0ABD3M1U6"/>
<feature type="region of interest" description="Disordered" evidence="7">
    <location>
        <begin position="1"/>
        <end position="82"/>
    </location>
</feature>
<dbReference type="EMBL" id="JALLBG020000254">
    <property type="protein sequence ID" value="KAL3757708.1"/>
    <property type="molecule type" value="Genomic_DNA"/>
</dbReference>
<feature type="transmembrane region" description="Helical" evidence="6">
    <location>
        <begin position="292"/>
        <end position="315"/>
    </location>
</feature>
<dbReference type="GO" id="GO:0005886">
    <property type="term" value="C:plasma membrane"/>
    <property type="evidence" value="ECO:0007669"/>
    <property type="project" value="UniProtKB-SubCell"/>
</dbReference>
<protein>
    <recommendedName>
        <fullName evidence="6">Choline transporter-like protein</fullName>
    </recommendedName>
</protein>
<keyword evidence="4 6" id="KW-1133">Transmembrane helix</keyword>
<evidence type="ECO:0000256" key="5">
    <source>
        <dbReference type="ARBA" id="ARBA00023136"/>
    </source>
</evidence>
<keyword evidence="3 6" id="KW-0812">Transmembrane</keyword>
<dbReference type="InterPro" id="IPR007603">
    <property type="entry name" value="Choline_transptr-like"/>
</dbReference>
<organism evidence="8 9">
    <name type="scientific">Discostella pseudostelligera</name>
    <dbReference type="NCBI Taxonomy" id="259834"/>
    <lineage>
        <taxon>Eukaryota</taxon>
        <taxon>Sar</taxon>
        <taxon>Stramenopiles</taxon>
        <taxon>Ochrophyta</taxon>
        <taxon>Bacillariophyta</taxon>
        <taxon>Coscinodiscophyceae</taxon>
        <taxon>Thalassiosirophycidae</taxon>
        <taxon>Stephanodiscales</taxon>
        <taxon>Stephanodiscaceae</taxon>
        <taxon>Discostella</taxon>
    </lineage>
</organism>
<comment type="similarity">
    <text evidence="2 6">Belongs to the CTL (choline transporter-like) family.</text>
</comment>
<keyword evidence="9" id="KW-1185">Reference proteome</keyword>
<evidence type="ECO:0000256" key="1">
    <source>
        <dbReference type="ARBA" id="ARBA00004141"/>
    </source>
</evidence>
<feature type="compositionally biased region" description="Low complexity" evidence="7">
    <location>
        <begin position="22"/>
        <end position="32"/>
    </location>
</feature>
<feature type="region of interest" description="Disordered" evidence="7">
    <location>
        <begin position="569"/>
        <end position="594"/>
    </location>
</feature>
<dbReference type="PANTHER" id="PTHR12385">
    <property type="entry name" value="CHOLINE TRANSPORTER-LIKE (SLC FAMILY 44)"/>
    <property type="match status" value="1"/>
</dbReference>
<evidence type="ECO:0000256" key="2">
    <source>
        <dbReference type="ARBA" id="ARBA00007168"/>
    </source>
</evidence>
<feature type="transmembrane region" description="Helical" evidence="6">
    <location>
        <begin position="474"/>
        <end position="501"/>
    </location>
</feature>
<dbReference type="Proteomes" id="UP001530293">
    <property type="component" value="Unassembled WGS sequence"/>
</dbReference>
<comment type="subcellular location">
    <subcellularLocation>
        <location evidence="6">Cell membrane</location>
        <topology evidence="6">Multi-pass membrane protein</topology>
    </subcellularLocation>
    <subcellularLocation>
        <location evidence="1">Membrane</location>
        <topology evidence="1">Multi-pass membrane protein</topology>
    </subcellularLocation>
</comment>
<reference evidence="8 9" key="1">
    <citation type="submission" date="2024-10" db="EMBL/GenBank/DDBJ databases">
        <title>Updated reference genomes for cyclostephanoid diatoms.</title>
        <authorList>
            <person name="Roberts W.R."/>
            <person name="Alverson A.J."/>
        </authorList>
    </citation>
    <scope>NUCLEOTIDE SEQUENCE [LARGE SCALE GENOMIC DNA]</scope>
    <source>
        <strain evidence="8 9">AJA232-27</strain>
    </source>
</reference>
<feature type="compositionally biased region" description="Basic and acidic residues" evidence="7">
    <location>
        <begin position="570"/>
        <end position="584"/>
    </location>
</feature>